<keyword evidence="6" id="KW-1185">Reference proteome</keyword>
<dbReference type="PROSITE" id="PS51257">
    <property type="entry name" value="PROKAR_LIPOPROTEIN"/>
    <property type="match status" value="1"/>
</dbReference>
<dbReference type="InterPro" id="IPR050309">
    <property type="entry name" value="Type-B_Carboxylest/Lipase"/>
</dbReference>
<dbReference type="Proteomes" id="UP000242367">
    <property type="component" value="Unassembled WGS sequence"/>
</dbReference>
<evidence type="ECO:0000313" key="5">
    <source>
        <dbReference type="EMBL" id="POM27781.1"/>
    </source>
</evidence>
<feature type="signal peptide" evidence="3">
    <location>
        <begin position="1"/>
        <end position="21"/>
    </location>
</feature>
<dbReference type="Pfam" id="PF00135">
    <property type="entry name" value="COesterase"/>
    <property type="match status" value="2"/>
</dbReference>
<feature type="chain" id="PRO_5039748859" description="Carboxylic ester hydrolase" evidence="3">
    <location>
        <begin position="22"/>
        <end position="530"/>
    </location>
</feature>
<comment type="caution">
    <text evidence="5">The sequence shown here is derived from an EMBL/GenBank/DDBJ whole genome shotgun (WGS) entry which is preliminary data.</text>
</comment>
<feature type="domain" description="Carboxylesterase type B" evidence="4">
    <location>
        <begin position="390"/>
        <end position="523"/>
    </location>
</feature>
<dbReference type="InterPro" id="IPR002018">
    <property type="entry name" value="CarbesteraseB"/>
</dbReference>
<keyword evidence="3" id="KW-0732">Signal</keyword>
<dbReference type="SUPFAM" id="SSF53474">
    <property type="entry name" value="alpha/beta-Hydrolases"/>
    <property type="match status" value="1"/>
</dbReference>
<dbReference type="AlphaFoldDB" id="A0A2P4URV7"/>
<dbReference type="InterPro" id="IPR029058">
    <property type="entry name" value="AB_hydrolase_fold"/>
</dbReference>
<proteinExistence type="inferred from homology"/>
<dbReference type="RefSeq" id="WP_103562557.1">
    <property type="nucleotide sequence ID" value="NZ_MTBP01000001.1"/>
</dbReference>
<dbReference type="PROSITE" id="PS00122">
    <property type="entry name" value="CARBOXYLESTERASE_B_1"/>
    <property type="match status" value="1"/>
</dbReference>
<comment type="similarity">
    <text evidence="1 3">Belongs to the type-B carboxylesterase/lipase family.</text>
</comment>
<dbReference type="EC" id="3.1.1.-" evidence="3"/>
<evidence type="ECO:0000256" key="2">
    <source>
        <dbReference type="ARBA" id="ARBA00022801"/>
    </source>
</evidence>
<dbReference type="PANTHER" id="PTHR11559">
    <property type="entry name" value="CARBOXYLESTERASE"/>
    <property type="match status" value="1"/>
</dbReference>
<dbReference type="EMBL" id="MTBP01000001">
    <property type="protein sequence ID" value="POM27781.1"/>
    <property type="molecule type" value="Genomic_DNA"/>
</dbReference>
<dbReference type="Gene3D" id="3.40.50.1820">
    <property type="entry name" value="alpha/beta hydrolase"/>
    <property type="match status" value="1"/>
</dbReference>
<dbReference type="InterPro" id="IPR019826">
    <property type="entry name" value="Carboxylesterase_B_AS"/>
</dbReference>
<protein>
    <recommendedName>
        <fullName evidence="3">Carboxylic ester hydrolase</fullName>
        <ecNumber evidence="3">3.1.1.-</ecNumber>
    </recommendedName>
</protein>
<reference evidence="5 6" key="1">
    <citation type="journal article" date="2017" name="Chemistry">
        <title>Isolation, Biosynthesis and Chemical Modifications of Rubterolones A-F: Rare Tropolone Alkaloids from Actinomadura sp. 5-2.</title>
        <authorList>
            <person name="Guo H."/>
            <person name="Benndorf R."/>
            <person name="Leichnitz D."/>
            <person name="Klassen J.L."/>
            <person name="Vollmers J."/>
            <person name="Gorls H."/>
            <person name="Steinacker M."/>
            <person name="Weigel C."/>
            <person name="Dahse H.M."/>
            <person name="Kaster A.K."/>
            <person name="de Beer Z.W."/>
            <person name="Poulsen M."/>
            <person name="Beemelmanns C."/>
        </authorList>
    </citation>
    <scope>NUCLEOTIDE SEQUENCE [LARGE SCALE GENOMIC DNA]</scope>
    <source>
        <strain evidence="5 6">5-2</strain>
    </source>
</reference>
<sequence length="530" mass="55256" precursor="true">MSRLTWAQRRPAIVLATLPLAGTLACGTGTPQAPDAVVRTTGGLVRGAASGAVLRYYGVPYAAPPTGARRWRPPAPVAPWAGVRPALRPGRPCPQGTGAGDAEDCLHLDVTVPRTRPARGGRPVLVWLHGDGFQGGTGSEIDPARMAVRGGVAVVSVDFRLGIFGLFGLPGLPGSGTFTLQDQQAALRWVRANIGAFGGDPRNVTLFGQSGGAVGACAQLTSPPAAGLFDKVILQSGSCAVRWPAGGMGTGTPAGSFFRPVADVARSGGAAARALGCAPADLACLRRVPMTKVLAHNGEFTAAATGTPTLPEEPAAAIHAGRFHPVPAISGHTRDELTFLAALMRVQGLPLGRRRYLARLAEGFGTGGARRVAALYPPPAKGDAWVPLYRAYGDRMFVCSQIETGDALARRVPVYSYEFADEKAPPYSPTPTDFPAGATHAAELLYLFDIKGKPVDFAGRPLTYTPAQRALATTMIDYWTSFARTGRPGGGWRRGGGSSELVLAPGAATATVDGAAEHRCGFWRTVADRR</sequence>
<gene>
    <name evidence="5" type="primary">pnbA_1</name>
    <name evidence="5" type="ORF">BTM25_22020</name>
</gene>
<dbReference type="GO" id="GO:0016787">
    <property type="term" value="F:hydrolase activity"/>
    <property type="evidence" value="ECO:0007669"/>
    <property type="project" value="UniProtKB-KW"/>
</dbReference>
<organism evidence="5 6">
    <name type="scientific">Actinomadura rubteroloni</name>
    <dbReference type="NCBI Taxonomy" id="1926885"/>
    <lineage>
        <taxon>Bacteria</taxon>
        <taxon>Bacillati</taxon>
        <taxon>Actinomycetota</taxon>
        <taxon>Actinomycetes</taxon>
        <taxon>Streptosporangiales</taxon>
        <taxon>Thermomonosporaceae</taxon>
        <taxon>Actinomadura</taxon>
    </lineage>
</organism>
<evidence type="ECO:0000256" key="1">
    <source>
        <dbReference type="ARBA" id="ARBA00005964"/>
    </source>
</evidence>
<name>A0A2P4URV7_9ACTN</name>
<feature type="domain" description="Carboxylesterase type B" evidence="4">
    <location>
        <begin position="35"/>
        <end position="344"/>
    </location>
</feature>
<evidence type="ECO:0000256" key="3">
    <source>
        <dbReference type="RuleBase" id="RU361235"/>
    </source>
</evidence>
<evidence type="ECO:0000259" key="4">
    <source>
        <dbReference type="Pfam" id="PF00135"/>
    </source>
</evidence>
<evidence type="ECO:0000313" key="6">
    <source>
        <dbReference type="Proteomes" id="UP000242367"/>
    </source>
</evidence>
<keyword evidence="2 3" id="KW-0378">Hydrolase</keyword>
<accession>A0A2P4URV7</accession>